<protein>
    <recommendedName>
        <fullName evidence="5">Poly A polymerase head domain-containing protein</fullName>
    </recommendedName>
</protein>
<dbReference type="Proteomes" id="UP001206925">
    <property type="component" value="Unassembled WGS sequence"/>
</dbReference>
<comment type="similarity">
    <text evidence="1 3">Belongs to the tRNA nucleotidyltransferase/poly(A) polymerase family.</text>
</comment>
<evidence type="ECO:0000313" key="7">
    <source>
        <dbReference type="Proteomes" id="UP001206925"/>
    </source>
</evidence>
<evidence type="ECO:0000313" key="6">
    <source>
        <dbReference type="EMBL" id="KAI7734675.1"/>
    </source>
</evidence>
<dbReference type="Gene3D" id="3.30.460.10">
    <property type="entry name" value="Beta Polymerase, domain 2"/>
    <property type="match status" value="1"/>
</dbReference>
<dbReference type="SUPFAM" id="SSF81301">
    <property type="entry name" value="Nucleotidyltransferase"/>
    <property type="match status" value="1"/>
</dbReference>
<dbReference type="SUPFAM" id="SSF57756">
    <property type="entry name" value="Retrovirus zinc finger-like domains"/>
    <property type="match status" value="1"/>
</dbReference>
<keyword evidence="7" id="KW-1185">Reference proteome</keyword>
<dbReference type="InterPro" id="IPR002646">
    <property type="entry name" value="PolA_pol_head_dom"/>
</dbReference>
<comment type="caution">
    <text evidence="6">The sequence shown here is derived from an EMBL/GenBank/DDBJ whole genome shotgun (WGS) entry which is preliminary data.</text>
</comment>
<dbReference type="InterPro" id="IPR043519">
    <property type="entry name" value="NT_sf"/>
</dbReference>
<dbReference type="GO" id="GO:0003723">
    <property type="term" value="F:RNA binding"/>
    <property type="evidence" value="ECO:0007669"/>
    <property type="project" value="UniProtKB-KW"/>
</dbReference>
<reference evidence="6" key="1">
    <citation type="submission" date="2022-06" db="EMBL/GenBank/DDBJ databases">
        <title>Uncovering the hologenomic basis of an extraordinary plant invasion.</title>
        <authorList>
            <person name="Bieker V.C."/>
            <person name="Martin M.D."/>
            <person name="Gilbert T."/>
            <person name="Hodgins K."/>
            <person name="Battlay P."/>
            <person name="Petersen B."/>
            <person name="Wilson J."/>
        </authorList>
    </citation>
    <scope>NUCLEOTIDE SEQUENCE</scope>
    <source>
        <strain evidence="6">AA19_3_7</strain>
        <tissue evidence="6">Leaf</tissue>
    </source>
</reference>
<evidence type="ECO:0000256" key="3">
    <source>
        <dbReference type="RuleBase" id="RU003953"/>
    </source>
</evidence>
<dbReference type="InterPro" id="IPR052191">
    <property type="entry name" value="tRNA_ntf/polyA_polymerase_I"/>
</dbReference>
<organism evidence="6 7">
    <name type="scientific">Ambrosia artemisiifolia</name>
    <name type="common">Common ragweed</name>
    <dbReference type="NCBI Taxonomy" id="4212"/>
    <lineage>
        <taxon>Eukaryota</taxon>
        <taxon>Viridiplantae</taxon>
        <taxon>Streptophyta</taxon>
        <taxon>Embryophyta</taxon>
        <taxon>Tracheophyta</taxon>
        <taxon>Spermatophyta</taxon>
        <taxon>Magnoliopsida</taxon>
        <taxon>eudicotyledons</taxon>
        <taxon>Gunneridae</taxon>
        <taxon>Pentapetalae</taxon>
        <taxon>asterids</taxon>
        <taxon>campanulids</taxon>
        <taxon>Asterales</taxon>
        <taxon>Asteraceae</taxon>
        <taxon>Asteroideae</taxon>
        <taxon>Heliantheae alliance</taxon>
        <taxon>Heliantheae</taxon>
        <taxon>Ambrosia</taxon>
    </lineage>
</organism>
<evidence type="ECO:0000259" key="5">
    <source>
        <dbReference type="Pfam" id="PF01743"/>
    </source>
</evidence>
<evidence type="ECO:0000256" key="4">
    <source>
        <dbReference type="SAM" id="MobiDB-lite"/>
    </source>
</evidence>
<keyword evidence="2 3" id="KW-0808">Transferase</keyword>
<evidence type="ECO:0000256" key="1">
    <source>
        <dbReference type="ARBA" id="ARBA00007265"/>
    </source>
</evidence>
<keyword evidence="3" id="KW-0694">RNA-binding</keyword>
<name>A0AAD5C4L3_AMBAR</name>
<proteinExistence type="inferred from homology"/>
<dbReference type="GO" id="GO:0008270">
    <property type="term" value="F:zinc ion binding"/>
    <property type="evidence" value="ECO:0007669"/>
    <property type="project" value="InterPro"/>
</dbReference>
<dbReference type="PANTHER" id="PTHR43051:SF12">
    <property type="entry name" value="ZINC FINGER, CCHC-TYPE-RELATED"/>
    <property type="match status" value="1"/>
</dbReference>
<dbReference type="AlphaFoldDB" id="A0AAD5C4L3"/>
<gene>
    <name evidence="6" type="ORF">M8C21_009093</name>
</gene>
<accession>A0AAD5C4L3</accession>
<evidence type="ECO:0000256" key="2">
    <source>
        <dbReference type="ARBA" id="ARBA00022679"/>
    </source>
</evidence>
<sequence length="532" mass="59537">MDARSLGITPSMVPASPYTVMHILRNRGFEAYLVGGGVRDLLLNRTPKDFDVITTANLDQISEQFHQCQVLGHRFPVCRVSSFDTLAKDTDGKEKFLESQMPKGCDKLDLIRWKNSMHRDFTVNSFNPETLEPYKLLSDDVIAEKVYQLVMLVVDSIDVLAGIESPHRTMEKFPDFPYSGSVFIPQNMGHNTKQLFDVLAHKVETYTKGRTSFDINYDLLRKGDSPETRFALGKIILNTMGCGVDLDFDRDGEPNEVNSSLKGENMANKNDDRKQPPSPSKLDLQLASPPMKKSIATLRSIMQQKPGRIGIFSDPKNEDNKTNKPAIERFMQDLSCMLETSQLESENLEKIFSGNAKVNLDQSVVEDDETEVGSLLRSIQTNCKSAVEEARDSPSEIRKLNKFLVNFVGEQVQRKKTKHLETSTLISSSSVVTSQIESEQSPLPIGTSEADGKQLESTSIYTSETKSMPQICVQHPQEPEIVASSKKVARVKSSINGEKKRQRACSYCNEVGHNKTTCPKRKMEEAACHGDI</sequence>
<dbReference type="Pfam" id="PF01743">
    <property type="entry name" value="PolyA_pol"/>
    <property type="match status" value="1"/>
</dbReference>
<feature type="region of interest" description="Disordered" evidence="4">
    <location>
        <begin position="251"/>
        <end position="288"/>
    </location>
</feature>
<dbReference type="InterPro" id="IPR036875">
    <property type="entry name" value="Znf_CCHC_sf"/>
</dbReference>
<dbReference type="EMBL" id="JAMZMK010009671">
    <property type="protein sequence ID" value="KAI7734675.1"/>
    <property type="molecule type" value="Genomic_DNA"/>
</dbReference>
<dbReference type="GO" id="GO:0016779">
    <property type="term" value="F:nucleotidyltransferase activity"/>
    <property type="evidence" value="ECO:0007669"/>
    <property type="project" value="InterPro"/>
</dbReference>
<dbReference type="GO" id="GO:0001680">
    <property type="term" value="P:tRNA 3'-terminal CCA addition"/>
    <property type="evidence" value="ECO:0007669"/>
    <property type="project" value="UniProtKB-ARBA"/>
</dbReference>
<feature type="domain" description="Poly A polymerase head" evidence="5">
    <location>
        <begin position="31"/>
        <end position="126"/>
    </location>
</feature>
<dbReference type="PANTHER" id="PTHR43051">
    <property type="entry name" value="POLYNUCLEOTIDE ADENYLYLTRANSFERASE FAMILY PROTEIN"/>
    <property type="match status" value="1"/>
</dbReference>